<evidence type="ECO:0000313" key="1">
    <source>
        <dbReference type="EMBL" id="KGF03484.1"/>
    </source>
</evidence>
<protein>
    <submittedName>
        <fullName evidence="1">Conjugal transfer protein</fullName>
    </submittedName>
</protein>
<proteinExistence type="predicted"/>
<name>A0A095Z4S0_9FIRM</name>
<dbReference type="AlphaFoldDB" id="A0A095Z4S0"/>
<dbReference type="RefSeq" id="WP_037328218.1">
    <property type="nucleotide sequence ID" value="NZ_JRMW01000038.1"/>
</dbReference>
<comment type="caution">
    <text evidence="1">The sequence shown here is derived from an EMBL/GenBank/DDBJ whole genome shotgun (WGS) entry which is preliminary data.</text>
</comment>
<dbReference type="eggNOG" id="ENOG502ZCDC">
    <property type="taxonomic scope" value="Bacteria"/>
</dbReference>
<evidence type="ECO:0000313" key="2">
    <source>
        <dbReference type="Proteomes" id="UP000029579"/>
    </source>
</evidence>
<dbReference type="EMBL" id="JRMW01000038">
    <property type="protein sequence ID" value="KGF03484.1"/>
    <property type="molecule type" value="Genomic_DNA"/>
</dbReference>
<gene>
    <name evidence="1" type="ORF">HMPREF1630_06670</name>
</gene>
<organism evidence="1 2">
    <name type="scientific">Anaerococcus lactolyticus S7-1-13</name>
    <dbReference type="NCBI Taxonomy" id="1284686"/>
    <lineage>
        <taxon>Bacteria</taxon>
        <taxon>Bacillati</taxon>
        <taxon>Bacillota</taxon>
        <taxon>Tissierellia</taxon>
        <taxon>Tissierellales</taxon>
        <taxon>Peptoniphilaceae</taxon>
        <taxon>Anaerococcus</taxon>
    </lineage>
</organism>
<reference evidence="1 2" key="1">
    <citation type="submission" date="2014-07" db="EMBL/GenBank/DDBJ databases">
        <authorList>
            <person name="McCorrison J."/>
            <person name="Sanka R."/>
            <person name="Torralba M."/>
            <person name="Gillis M."/>
            <person name="Haft D.H."/>
            <person name="Methe B."/>
            <person name="Sutton G."/>
            <person name="Nelson K.E."/>
        </authorList>
    </citation>
    <scope>NUCLEOTIDE SEQUENCE [LARGE SCALE GENOMIC DNA]</scope>
    <source>
        <strain evidence="1 2">S7-1-13</strain>
    </source>
</reference>
<sequence length="165" mass="19178">MKKVNKKIGILIGTGLILSMGTMMKVLIENRAKKLSDFEEDDFYFDFDETEKESCIMDEFDTENTKDNVKKEERGSLEDEYLEYELKTEEEKQDEFRGLSVEVMNLVLKEVILMSENVNAVKKDIDRIGEAKALVKELENCKEEIIALWEHIEALSNIKEKVDRG</sequence>
<dbReference type="Proteomes" id="UP000029579">
    <property type="component" value="Unassembled WGS sequence"/>
</dbReference>
<accession>A0A095Z4S0</accession>
<dbReference type="OrthoDB" id="2082468at2"/>